<accession>A0A8H7ET38</accession>
<evidence type="ECO:0000313" key="3">
    <source>
        <dbReference type="Proteomes" id="UP000605846"/>
    </source>
</evidence>
<dbReference type="Pfam" id="PF01633">
    <property type="entry name" value="Choline_kinase"/>
    <property type="match status" value="1"/>
</dbReference>
<dbReference type="InterPro" id="IPR011009">
    <property type="entry name" value="Kinase-like_dom_sf"/>
</dbReference>
<dbReference type="OrthoDB" id="10267235at2759"/>
<dbReference type="PANTHER" id="PTHR22603:SF93">
    <property type="entry name" value="RE24176P"/>
    <property type="match status" value="1"/>
</dbReference>
<dbReference type="GO" id="GO:0004305">
    <property type="term" value="F:ethanolamine kinase activity"/>
    <property type="evidence" value="ECO:0007669"/>
    <property type="project" value="TreeGrafter"/>
</dbReference>
<evidence type="ECO:0008006" key="4">
    <source>
        <dbReference type="Google" id="ProtNLM"/>
    </source>
</evidence>
<dbReference type="GO" id="GO:0005737">
    <property type="term" value="C:cytoplasm"/>
    <property type="evidence" value="ECO:0007669"/>
    <property type="project" value="TreeGrafter"/>
</dbReference>
<proteinExistence type="inferred from homology"/>
<dbReference type="GO" id="GO:0006646">
    <property type="term" value="P:phosphatidylethanolamine biosynthetic process"/>
    <property type="evidence" value="ECO:0007669"/>
    <property type="project" value="TreeGrafter"/>
</dbReference>
<dbReference type="CDD" id="cd05157">
    <property type="entry name" value="ETNK_euk"/>
    <property type="match status" value="1"/>
</dbReference>
<comment type="caution">
    <text evidence="2">The sequence shown here is derived from an EMBL/GenBank/DDBJ whole genome shotgun (WGS) entry which is preliminary data.</text>
</comment>
<keyword evidence="3" id="KW-1185">Reference proteome</keyword>
<dbReference type="GO" id="GO:0004103">
    <property type="term" value="F:choline kinase activity"/>
    <property type="evidence" value="ECO:0007669"/>
    <property type="project" value="TreeGrafter"/>
</dbReference>
<evidence type="ECO:0000313" key="2">
    <source>
        <dbReference type="EMBL" id="KAF7731589.1"/>
    </source>
</evidence>
<gene>
    <name evidence="2" type="ORF">EC973_009353</name>
</gene>
<dbReference type="EMBL" id="JABAYA010000009">
    <property type="protein sequence ID" value="KAF7731589.1"/>
    <property type="molecule type" value="Genomic_DNA"/>
</dbReference>
<reference evidence="2" key="1">
    <citation type="submission" date="2020-01" db="EMBL/GenBank/DDBJ databases">
        <title>Genome Sequencing of Three Apophysomyces-Like Fungal Strains Confirms a Novel Fungal Genus in the Mucoromycota with divergent Burkholderia-like Endosymbiotic Bacteria.</title>
        <authorList>
            <person name="Stajich J.E."/>
            <person name="Macias A.M."/>
            <person name="Carter-House D."/>
            <person name="Lovett B."/>
            <person name="Kasson L.R."/>
            <person name="Berry K."/>
            <person name="Grigoriev I."/>
            <person name="Chang Y."/>
            <person name="Spatafora J."/>
            <person name="Kasson M.T."/>
        </authorList>
    </citation>
    <scope>NUCLEOTIDE SEQUENCE</scope>
    <source>
        <strain evidence="2">NRRL A-21654</strain>
    </source>
</reference>
<name>A0A8H7ET38_9FUNG</name>
<organism evidence="2 3">
    <name type="scientific">Apophysomyces ossiformis</name>
    <dbReference type="NCBI Taxonomy" id="679940"/>
    <lineage>
        <taxon>Eukaryota</taxon>
        <taxon>Fungi</taxon>
        <taxon>Fungi incertae sedis</taxon>
        <taxon>Mucoromycota</taxon>
        <taxon>Mucoromycotina</taxon>
        <taxon>Mucoromycetes</taxon>
        <taxon>Mucorales</taxon>
        <taxon>Mucorineae</taxon>
        <taxon>Mucoraceae</taxon>
        <taxon>Apophysomyces</taxon>
    </lineage>
</organism>
<dbReference type="Proteomes" id="UP000605846">
    <property type="component" value="Unassembled WGS sequence"/>
</dbReference>
<dbReference type="Gene3D" id="3.30.200.20">
    <property type="entry name" value="Phosphorylase Kinase, domain 1"/>
    <property type="match status" value="1"/>
</dbReference>
<dbReference type="PANTHER" id="PTHR22603">
    <property type="entry name" value="CHOLINE/ETHANOALAMINE KINASE"/>
    <property type="match status" value="1"/>
</dbReference>
<sequence length="379" mass="43278">MSIISEKLHNDTLGFPPAKAALGDSPNNIQNDPPTCDTIIDLTVLKGDNLKQAVLDLARSVLPEWRNVQNVDLIRVSGAMTNAVFFVTSDKKQRVLLRVYGIGCDQIVDREKELVWLSRLSSQSLCPNLLAIFGNGRFEEYLASTTLTSKDIRDPETSVQIATCLRQFHSSVNVYPPTGELEIWRCVNKWYSTVFNLVPALKQKTDQNTLEELDLRRLQHEIQHCKSILAHTPSPIVVAHNDTQYGNVLRLDRTGELVVVDFEYAGYNPRGFDIANHFCEWMYDYHSDQPATFRAEKFPTDEEQLRFIEAYLKALDDPHDEAKTKNVQKEVSVWVMGSHLFWGLWGLIQASQSEIDFDYFSYSAQRLKAFRSELAKWSA</sequence>
<dbReference type="SUPFAM" id="SSF56112">
    <property type="entry name" value="Protein kinase-like (PK-like)"/>
    <property type="match status" value="1"/>
</dbReference>
<evidence type="ECO:0000256" key="1">
    <source>
        <dbReference type="ARBA" id="ARBA00038211"/>
    </source>
</evidence>
<protein>
    <recommendedName>
        <fullName evidence="4">Ethanolamine kinase</fullName>
    </recommendedName>
</protein>
<dbReference type="Gene3D" id="3.90.1200.10">
    <property type="match status" value="1"/>
</dbReference>
<dbReference type="AlphaFoldDB" id="A0A8H7ET38"/>
<comment type="similarity">
    <text evidence="1">Belongs to the choline/ethanolamine kinase family.</text>
</comment>